<feature type="transmembrane region" description="Helical" evidence="1">
    <location>
        <begin position="251"/>
        <end position="275"/>
    </location>
</feature>
<reference evidence="3" key="3">
    <citation type="journal article" date="2021" name="Int. J. Parasitol.">
        <title>Comparative analysis of gene expression between Babesia bovis blood stages and kinetes allowed by improved genome annotation.</title>
        <authorList>
            <person name="Ueti M.W."/>
            <person name="Johnson W.C."/>
            <person name="Kappmeyer L.S."/>
            <person name="Herndon D.R."/>
            <person name="Mousel M.R."/>
            <person name="Reif K.E."/>
            <person name="Taus N.S."/>
            <person name="Ifeonu O.O."/>
            <person name="Silva J.C."/>
            <person name="Suarez C.E."/>
            <person name="Brayton K.A."/>
        </authorList>
    </citation>
    <scope>NUCLEOTIDE SEQUENCE [LARGE SCALE GENOMIC DNA]</scope>
</reference>
<dbReference type="AlphaFoldDB" id="A7AUZ5"/>
<evidence type="ECO:0000256" key="1">
    <source>
        <dbReference type="SAM" id="Phobius"/>
    </source>
</evidence>
<proteinExistence type="predicted"/>
<dbReference type="KEGG" id="bbo:BBOV_IV000210"/>
<dbReference type="Proteomes" id="UP000002173">
    <property type="component" value="Unassembled WGS sequence"/>
</dbReference>
<dbReference type="InParanoid" id="A7AUZ5"/>
<feature type="transmembrane region" description="Helical" evidence="1">
    <location>
        <begin position="302"/>
        <end position="322"/>
    </location>
</feature>
<reference evidence="2 3" key="1">
    <citation type="journal article" date="2007" name="PLoS Pathog.">
        <title>Genome sequence of Babesia bovis and comparative analysis of apicomplexan hemoprotozoa.</title>
        <authorList>
            <person name="Brayton K.A."/>
            <person name="Lau A.O.T."/>
            <person name="Herndon D.R."/>
            <person name="Hannick L."/>
            <person name="Kappmeyer L.S."/>
            <person name="Berens S.J."/>
            <person name="Bidwell S.L."/>
            <person name="Brown W.C."/>
            <person name="Crabtree J."/>
            <person name="Fadrosh D."/>
            <person name="Feldblum T."/>
            <person name="Forberger H.A."/>
            <person name="Haas B.J."/>
            <person name="Howell J.M."/>
            <person name="Khouri H."/>
            <person name="Koo H."/>
            <person name="Mann D.J."/>
            <person name="Norimine J."/>
            <person name="Paulsen I.T."/>
            <person name="Radune D."/>
            <person name="Ren Q."/>
            <person name="Smith R.K. Jr."/>
            <person name="Suarez C.E."/>
            <person name="White O."/>
            <person name="Wortman J.R."/>
            <person name="Knowles D.P. Jr."/>
            <person name="McElwain T.F."/>
            <person name="Nene V.M."/>
        </authorList>
    </citation>
    <scope>NUCLEOTIDE SEQUENCE [LARGE SCALE GENOMIC DNA]</scope>
    <source>
        <strain evidence="2">T2Bo</strain>
    </source>
</reference>
<dbReference type="RefSeq" id="XP_001609189.1">
    <property type="nucleotide sequence ID" value="XM_001609139.1"/>
</dbReference>
<comment type="caution">
    <text evidence="2">The sequence shown here is derived from an EMBL/GenBank/DDBJ whole genome shotgun (WGS) entry which is preliminary data.</text>
</comment>
<gene>
    <name evidence="2" type="ORF">BBOV_IV000210</name>
</gene>
<dbReference type="EMBL" id="AAXT01000004">
    <property type="protein sequence ID" value="EDO05621.1"/>
    <property type="molecule type" value="Genomic_DNA"/>
</dbReference>
<feature type="transmembrane region" description="Helical" evidence="1">
    <location>
        <begin position="402"/>
        <end position="429"/>
    </location>
</feature>
<evidence type="ECO:0000313" key="2">
    <source>
        <dbReference type="EMBL" id="EDO05621.1"/>
    </source>
</evidence>
<feature type="transmembrane region" description="Helical" evidence="1">
    <location>
        <begin position="113"/>
        <end position="135"/>
    </location>
</feature>
<dbReference type="VEuPathDB" id="PiroplasmaDB:BBOV_IV000210"/>
<accession>A7AUZ5</accession>
<keyword evidence="1" id="KW-1133">Transmembrane helix</keyword>
<evidence type="ECO:0000313" key="3">
    <source>
        <dbReference type="Proteomes" id="UP000002173"/>
    </source>
</evidence>
<protein>
    <submittedName>
        <fullName evidence="2">Uncharacterized protein</fullName>
    </submittedName>
</protein>
<keyword evidence="1" id="KW-0812">Transmembrane</keyword>
<keyword evidence="1" id="KW-0472">Membrane</keyword>
<feature type="transmembrane region" description="Helical" evidence="1">
    <location>
        <begin position="141"/>
        <end position="162"/>
    </location>
</feature>
<sequence length="499" mass="55566">MYITIALLPYTTDYYYITTSLPTSTTEYCPVTILANFFNPPHSVITVFYRITLLKTSRTYNTSANPSSHNHATTPQYYGVPPRNITPHCKENDNSIVLPSIIKNTMDNVSCTTIVLVLLWLSLCCQALGSLVALVDEFSTTTVLFTTTPLSTLLLGVCLWQCKKAGYLLSPMTWYHWALLVLLMLLQVMAVVLAVLKLLQPMEDLDEDTYSPEWIYPIYGVAVLLVFILGGTLYCGWKCNLFCRPCCKSQYVCYGSAIVVVLVLLVVLGVTASMVKYQPNYDLFSGLEWVNEILTIRYLDKIVVPCTQCYTTAVLWITILKLPYTVPEVITLMASALAVASILAVATPITMEYDLLLSTALADSPVLRITTASFLLALHVVALGITLYCLEYKGVFHWPKDYMCFGVLAAVVILVALVAVVIVMVIHIAKTHDLIAELKGVEFALLAYSLLLMVPVFWYAYRCGLLTWRWNSCLSKQKSLKATDTAENTVPDTDVAKES</sequence>
<organism evidence="2 3">
    <name type="scientific">Babesia bovis</name>
    <dbReference type="NCBI Taxonomy" id="5865"/>
    <lineage>
        <taxon>Eukaryota</taxon>
        <taxon>Sar</taxon>
        <taxon>Alveolata</taxon>
        <taxon>Apicomplexa</taxon>
        <taxon>Aconoidasida</taxon>
        <taxon>Piroplasmida</taxon>
        <taxon>Babesiidae</taxon>
        <taxon>Babesia</taxon>
    </lineage>
</organism>
<reference evidence="3" key="2">
    <citation type="journal article" date="2020" name="Data Brief">
        <title>Transcriptome dataset of Babesia bovis life stages within vertebrate and invertebrate hosts.</title>
        <authorList>
            <person name="Ueti M.W."/>
            <person name="Johnson W.C."/>
            <person name="Kappmeyer L.S."/>
            <person name="Herndon D.R."/>
            <person name="Mousel M.R."/>
            <person name="Reif K.E."/>
            <person name="Taus N.S."/>
            <person name="Ifeonu O.O."/>
            <person name="Silva J.C."/>
            <person name="Suarez C.E."/>
            <person name="Brayton K.A."/>
        </authorList>
    </citation>
    <scope>NUCLEOTIDE SEQUENCE [LARGE SCALE GENOMIC DNA]</scope>
</reference>
<feature type="transmembrane region" description="Helical" evidence="1">
    <location>
        <begin position="369"/>
        <end position="390"/>
    </location>
</feature>
<feature type="transmembrane region" description="Helical" evidence="1">
    <location>
        <begin position="441"/>
        <end position="461"/>
    </location>
</feature>
<feature type="transmembrane region" description="Helical" evidence="1">
    <location>
        <begin position="216"/>
        <end position="239"/>
    </location>
</feature>
<dbReference type="GeneID" id="5477399"/>
<keyword evidence="3" id="KW-1185">Reference proteome</keyword>
<feature type="transmembrane region" description="Helical" evidence="1">
    <location>
        <begin position="174"/>
        <end position="196"/>
    </location>
</feature>
<feature type="transmembrane region" description="Helical" evidence="1">
    <location>
        <begin position="329"/>
        <end position="349"/>
    </location>
</feature>
<name>A7AUZ5_BABBO</name>